<dbReference type="EMBL" id="JSZA02000085">
    <property type="protein sequence ID" value="TGO02724.1"/>
    <property type="molecule type" value="Genomic_DNA"/>
</dbReference>
<sequence>MGENFINLYPVSLSQLKAKIGIGEAYISSRKKHISRRANEAYEIIGYYILGKVARQIEQAIKSGNFDQKQQNNKQLIERLKRNRTYLSIEQSTSEKLIENLKKGNFEYILDRVQKKITEIFSTVGWVERKRNPPISLNMVGCAIALPTRHDYFKSASSASSVIQWFFFSYEIF</sequence>
<protein>
    <submittedName>
        <fullName evidence="1">Uncharacterized protein</fullName>
    </submittedName>
</protein>
<proteinExistence type="predicted"/>
<organism evidence="1 2">
    <name type="scientific">Candidatus Thiomargarita nelsonii</name>
    <dbReference type="NCBI Taxonomy" id="1003181"/>
    <lineage>
        <taxon>Bacteria</taxon>
        <taxon>Pseudomonadati</taxon>
        <taxon>Pseudomonadota</taxon>
        <taxon>Gammaproteobacteria</taxon>
        <taxon>Thiotrichales</taxon>
        <taxon>Thiotrichaceae</taxon>
        <taxon>Thiomargarita</taxon>
    </lineage>
</organism>
<reference evidence="1 2" key="1">
    <citation type="journal article" date="2016" name="Front. Microbiol.">
        <title>Single-Cell (Meta-)Genomics of a Dimorphic Candidatus Thiomargarita nelsonii Reveals Genomic Plasticity.</title>
        <authorList>
            <person name="Flood B.E."/>
            <person name="Fliss P."/>
            <person name="Jones D.S."/>
            <person name="Dick G.J."/>
            <person name="Jain S."/>
            <person name="Kaster A.K."/>
            <person name="Winkel M."/>
            <person name="Mussmann M."/>
            <person name="Bailey J."/>
        </authorList>
    </citation>
    <scope>NUCLEOTIDE SEQUENCE [LARGE SCALE GENOMIC DNA]</scope>
    <source>
        <strain evidence="1">Hydrate Ridge</strain>
    </source>
</reference>
<name>A0A4E0RRA1_9GAMM</name>
<keyword evidence="2" id="KW-1185">Reference proteome</keyword>
<gene>
    <name evidence="1" type="ORF">PN36_20065</name>
</gene>
<evidence type="ECO:0000313" key="1">
    <source>
        <dbReference type="EMBL" id="TGO02724.1"/>
    </source>
</evidence>
<dbReference type="AlphaFoldDB" id="A0A4E0RRA1"/>
<evidence type="ECO:0000313" key="2">
    <source>
        <dbReference type="Proteomes" id="UP000030428"/>
    </source>
</evidence>
<accession>A0A4E0RRA1</accession>
<comment type="caution">
    <text evidence="1">The sequence shown here is derived from an EMBL/GenBank/DDBJ whole genome shotgun (WGS) entry which is preliminary data.</text>
</comment>
<dbReference type="Proteomes" id="UP000030428">
    <property type="component" value="Unassembled WGS sequence"/>
</dbReference>